<evidence type="ECO:0000256" key="1">
    <source>
        <dbReference type="SAM" id="MobiDB-lite"/>
    </source>
</evidence>
<dbReference type="AlphaFoldDB" id="A0A803Q052"/>
<dbReference type="Gramene" id="evm.model.06.830">
    <property type="protein sequence ID" value="cds.evm.model.06.830"/>
    <property type="gene ID" value="evm.TU.06.830"/>
</dbReference>
<evidence type="ECO:0000313" key="3">
    <source>
        <dbReference type="Proteomes" id="UP000596661"/>
    </source>
</evidence>
<sequence>MAWSSSVTSVPASFQSSQPAKPTVVMCRNERAKYQDRAEWANAKTSTLLHDAEVSMGSLETFPSTWSESLAVKGAASLPTLWAKRFSRPSTSTVGPVGVKERAPVIESSLAASDAGGIRELKSSPVPGAKAIYSHKEYGFFLEEYRPFWTRVTRLHSYYAEALLVHVRLQT</sequence>
<reference evidence="2" key="2">
    <citation type="submission" date="2021-03" db="UniProtKB">
        <authorList>
            <consortium name="EnsemblPlants"/>
        </authorList>
    </citation>
    <scope>IDENTIFICATION</scope>
</reference>
<organism evidence="2 3">
    <name type="scientific">Cannabis sativa</name>
    <name type="common">Hemp</name>
    <name type="synonym">Marijuana</name>
    <dbReference type="NCBI Taxonomy" id="3483"/>
    <lineage>
        <taxon>Eukaryota</taxon>
        <taxon>Viridiplantae</taxon>
        <taxon>Streptophyta</taxon>
        <taxon>Embryophyta</taxon>
        <taxon>Tracheophyta</taxon>
        <taxon>Spermatophyta</taxon>
        <taxon>Magnoliopsida</taxon>
        <taxon>eudicotyledons</taxon>
        <taxon>Gunneridae</taxon>
        <taxon>Pentapetalae</taxon>
        <taxon>rosids</taxon>
        <taxon>fabids</taxon>
        <taxon>Rosales</taxon>
        <taxon>Cannabaceae</taxon>
        <taxon>Cannabis</taxon>
    </lineage>
</organism>
<keyword evidence="3" id="KW-1185">Reference proteome</keyword>
<dbReference type="Proteomes" id="UP000596661">
    <property type="component" value="Chromosome 6"/>
</dbReference>
<evidence type="ECO:0000313" key="2">
    <source>
        <dbReference type="EnsemblPlants" id="cds.evm.model.06.830"/>
    </source>
</evidence>
<name>A0A803Q052_CANSA</name>
<proteinExistence type="predicted"/>
<dbReference type="EnsemblPlants" id="evm.model.06.830">
    <property type="protein sequence ID" value="cds.evm.model.06.830"/>
    <property type="gene ID" value="evm.TU.06.830"/>
</dbReference>
<protein>
    <submittedName>
        <fullName evidence="2">Uncharacterized protein</fullName>
    </submittedName>
</protein>
<accession>A0A803Q052</accession>
<feature type="compositionally biased region" description="Polar residues" evidence="1">
    <location>
        <begin position="1"/>
        <end position="20"/>
    </location>
</feature>
<reference evidence="2" key="1">
    <citation type="submission" date="2018-11" db="EMBL/GenBank/DDBJ databases">
        <authorList>
            <person name="Grassa J C."/>
        </authorList>
    </citation>
    <scope>NUCLEOTIDE SEQUENCE [LARGE SCALE GENOMIC DNA]</scope>
</reference>
<feature type="region of interest" description="Disordered" evidence="1">
    <location>
        <begin position="1"/>
        <end position="22"/>
    </location>
</feature>
<dbReference type="EMBL" id="UZAU01000581">
    <property type="status" value="NOT_ANNOTATED_CDS"/>
    <property type="molecule type" value="Genomic_DNA"/>
</dbReference>